<reference evidence="3" key="1">
    <citation type="journal article" date="2019" name="Int. J. Syst. Evol. Microbiol.">
        <title>The Global Catalogue of Microorganisms (GCM) 10K type strain sequencing project: providing services to taxonomists for standard genome sequencing and annotation.</title>
        <authorList>
            <consortium name="The Broad Institute Genomics Platform"/>
            <consortium name="The Broad Institute Genome Sequencing Center for Infectious Disease"/>
            <person name="Wu L."/>
            <person name="Ma J."/>
        </authorList>
    </citation>
    <scope>NUCLEOTIDE SEQUENCE [LARGE SCALE GENOMIC DNA]</scope>
    <source>
        <strain evidence="3">JCM 17695</strain>
    </source>
</reference>
<feature type="transmembrane region" description="Helical" evidence="1">
    <location>
        <begin position="90"/>
        <end position="112"/>
    </location>
</feature>
<evidence type="ECO:0008006" key="4">
    <source>
        <dbReference type="Google" id="ProtNLM"/>
    </source>
</evidence>
<dbReference type="EMBL" id="JBHTEY010000004">
    <property type="protein sequence ID" value="MFC7615061.1"/>
    <property type="molecule type" value="Genomic_DNA"/>
</dbReference>
<gene>
    <name evidence="2" type="ORF">ACFQV2_17615</name>
</gene>
<evidence type="ECO:0000313" key="2">
    <source>
        <dbReference type="EMBL" id="MFC7615061.1"/>
    </source>
</evidence>
<evidence type="ECO:0000313" key="3">
    <source>
        <dbReference type="Proteomes" id="UP001596512"/>
    </source>
</evidence>
<keyword evidence="1" id="KW-0472">Membrane</keyword>
<proteinExistence type="predicted"/>
<accession>A0ABW2TNI2</accession>
<sequence>MRHPGEGVLRRLVDEPAGVADADRLHVADCPRCLGELAAVREDADRVGAALSVEADVDVEAAWQRLASTAGRPSAVAAPRRSRSLLRRPLVAAVAAAAVLAGAGTAAANNWLEIFRTEKVAPVSFSTADVMALPDLSAYGVVEVTRDGDIHEVADAAAARAETGIDVPVLGERPAGWSGSRCTR</sequence>
<comment type="caution">
    <text evidence="2">The sequence shown here is derived from an EMBL/GenBank/DDBJ whole genome shotgun (WGS) entry which is preliminary data.</text>
</comment>
<keyword evidence="3" id="KW-1185">Reference proteome</keyword>
<organism evidence="2 3">
    <name type="scientific">Actinokineospora soli</name>
    <dbReference type="NCBI Taxonomy" id="1048753"/>
    <lineage>
        <taxon>Bacteria</taxon>
        <taxon>Bacillati</taxon>
        <taxon>Actinomycetota</taxon>
        <taxon>Actinomycetes</taxon>
        <taxon>Pseudonocardiales</taxon>
        <taxon>Pseudonocardiaceae</taxon>
        <taxon>Actinokineospora</taxon>
    </lineage>
</organism>
<keyword evidence="1" id="KW-1133">Transmembrane helix</keyword>
<protein>
    <recommendedName>
        <fullName evidence="4">Zinc-finger</fullName>
    </recommendedName>
</protein>
<dbReference type="Proteomes" id="UP001596512">
    <property type="component" value="Unassembled WGS sequence"/>
</dbReference>
<evidence type="ECO:0000256" key="1">
    <source>
        <dbReference type="SAM" id="Phobius"/>
    </source>
</evidence>
<name>A0ABW2TNI2_9PSEU</name>
<keyword evidence="1" id="KW-0812">Transmembrane</keyword>